<organism evidence="3 4">
    <name type="scientific">Kribbella voronezhensis</name>
    <dbReference type="NCBI Taxonomy" id="2512212"/>
    <lineage>
        <taxon>Bacteria</taxon>
        <taxon>Bacillati</taxon>
        <taxon>Actinomycetota</taxon>
        <taxon>Actinomycetes</taxon>
        <taxon>Propionibacteriales</taxon>
        <taxon>Kribbellaceae</taxon>
        <taxon>Kribbella</taxon>
    </lineage>
</organism>
<name>A0A4R7TI23_9ACTN</name>
<evidence type="ECO:0000313" key="3">
    <source>
        <dbReference type="EMBL" id="TDU91296.1"/>
    </source>
</evidence>
<feature type="transmembrane region" description="Helical" evidence="2">
    <location>
        <begin position="98"/>
        <end position="120"/>
    </location>
</feature>
<evidence type="ECO:0000313" key="4">
    <source>
        <dbReference type="Proteomes" id="UP000295151"/>
    </source>
</evidence>
<protein>
    <submittedName>
        <fullName evidence="3">Uncharacterized protein</fullName>
    </submittedName>
</protein>
<feature type="transmembrane region" description="Helical" evidence="2">
    <location>
        <begin position="46"/>
        <end position="64"/>
    </location>
</feature>
<feature type="transmembrane region" description="Helical" evidence="2">
    <location>
        <begin position="20"/>
        <end position="39"/>
    </location>
</feature>
<keyword evidence="2" id="KW-1133">Transmembrane helix</keyword>
<reference evidence="3 4" key="1">
    <citation type="submission" date="2019-03" db="EMBL/GenBank/DDBJ databases">
        <title>Genomic Encyclopedia of Type Strains, Phase III (KMG-III): the genomes of soil and plant-associated and newly described type strains.</title>
        <authorList>
            <person name="Whitman W."/>
        </authorList>
    </citation>
    <scope>NUCLEOTIDE SEQUENCE [LARGE SCALE GENOMIC DNA]</scope>
    <source>
        <strain evidence="3 4">VKM Ac-2575</strain>
    </source>
</reference>
<sequence>MTLGVAVAVGGHVLVSGASVPLVVVPQLLALAGVCWLLGEFLAGRRALAVGVLAAVQLIVHLTLNSTHSEPVAHVHEMPMDMAMPMDMPMPGATESPGHSALTMTATHLLALLMGVFVVGRAHDWAVRVLRILARLVPELPAGLIVVPAVRRPLTAVPEPPLTQRWLNSNGSRRGPPAGHLLFASS</sequence>
<dbReference type="EMBL" id="SOCE01000001">
    <property type="protein sequence ID" value="TDU91296.1"/>
    <property type="molecule type" value="Genomic_DNA"/>
</dbReference>
<dbReference type="AlphaFoldDB" id="A0A4R7TI23"/>
<comment type="caution">
    <text evidence="3">The sequence shown here is derived from an EMBL/GenBank/DDBJ whole genome shotgun (WGS) entry which is preliminary data.</text>
</comment>
<keyword evidence="4" id="KW-1185">Reference proteome</keyword>
<evidence type="ECO:0000256" key="2">
    <source>
        <dbReference type="SAM" id="Phobius"/>
    </source>
</evidence>
<keyword evidence="2" id="KW-0472">Membrane</keyword>
<dbReference type="Proteomes" id="UP000295151">
    <property type="component" value="Unassembled WGS sequence"/>
</dbReference>
<keyword evidence="2" id="KW-0812">Transmembrane</keyword>
<accession>A0A4R7TI23</accession>
<proteinExistence type="predicted"/>
<feature type="region of interest" description="Disordered" evidence="1">
    <location>
        <begin position="160"/>
        <end position="186"/>
    </location>
</feature>
<gene>
    <name evidence="3" type="ORF">EV138_4900</name>
</gene>
<evidence type="ECO:0000256" key="1">
    <source>
        <dbReference type="SAM" id="MobiDB-lite"/>
    </source>
</evidence>